<keyword evidence="3" id="KW-1133">Transmembrane helix</keyword>
<sequence>MAYSTALVAIVAAASATATTATSHKITSLPGYNDPKPINFDQYAGHIALPSNGQKMFYWLVESESSPSTDPLVLWLNGGPGCSSLGGFFTELGPFVVESDLSVKRNPYAWNRKANVVFLESPAGVGFSQPVLKDSEYNDDFTTDRAYEFLEQFLEQFPTYKHREFYITGESYAGIYIPYLVHKVVTTPITTLNLTGFAIGNPFTDNVVDASAYMDYFYSHGLISIELYNRGRQVCGDKGVANCVYGGGVCTPECLATLEESIASSEWENAGDLNQYYIFGDVCKLQNKQAHTLLDKSIRPLTHRGVVGPCQDMYTVAYLQLAAVQDAIHVAAHTEWSDCSDNVSTHYTRSASALPKYSTILQAGLKGLIYSGDADSNVNFLGTERWLTTQGLNLTVREKWQSWFGPDKQLAGYSTRYTNLTFMTIKGAGHMVPATRPLHALYMFECFVYGDHQCATFTYPKDALEYLSGADSSMAPADGYVWWVVGSLVGIVALALLGWRLYVNQFSQYTELETKPIAASS</sequence>
<dbReference type="EMBL" id="QUSY01000766">
    <property type="protein sequence ID" value="RHY27471.1"/>
    <property type="molecule type" value="Genomic_DNA"/>
</dbReference>
<name>A0A3R6Y5S6_9STRA</name>
<dbReference type="AlphaFoldDB" id="A0A3R6Y5S6"/>
<feature type="chain" id="PRO_5018379127" description="Carboxypeptidase" evidence="2">
    <location>
        <begin position="22"/>
        <end position="521"/>
    </location>
</feature>
<protein>
    <recommendedName>
        <fullName evidence="2">Carboxypeptidase</fullName>
        <ecNumber evidence="2">3.4.16.-</ecNumber>
    </recommendedName>
</protein>
<keyword evidence="2" id="KW-0121">Carboxypeptidase</keyword>
<dbReference type="VEuPathDB" id="FungiDB:H310_13610"/>
<evidence type="ECO:0000313" key="5">
    <source>
        <dbReference type="Proteomes" id="UP000285060"/>
    </source>
</evidence>
<dbReference type="SUPFAM" id="SSF53474">
    <property type="entry name" value="alpha/beta-Hydrolases"/>
    <property type="match status" value="1"/>
</dbReference>
<dbReference type="PROSITE" id="PS00131">
    <property type="entry name" value="CARBOXYPEPT_SER_SER"/>
    <property type="match status" value="1"/>
</dbReference>
<feature type="transmembrane region" description="Helical" evidence="3">
    <location>
        <begin position="480"/>
        <end position="499"/>
    </location>
</feature>
<keyword evidence="2" id="KW-0732">Signal</keyword>
<dbReference type="GO" id="GO:0006508">
    <property type="term" value="P:proteolysis"/>
    <property type="evidence" value="ECO:0007669"/>
    <property type="project" value="UniProtKB-KW"/>
</dbReference>
<dbReference type="Gene3D" id="3.40.50.1820">
    <property type="entry name" value="alpha/beta hydrolase"/>
    <property type="match status" value="1"/>
</dbReference>
<organism evidence="4 5">
    <name type="scientific">Aphanomyces invadans</name>
    <dbReference type="NCBI Taxonomy" id="157072"/>
    <lineage>
        <taxon>Eukaryota</taxon>
        <taxon>Sar</taxon>
        <taxon>Stramenopiles</taxon>
        <taxon>Oomycota</taxon>
        <taxon>Saprolegniomycetes</taxon>
        <taxon>Saprolegniales</taxon>
        <taxon>Verrucalvaceae</taxon>
        <taxon>Aphanomyces</taxon>
    </lineage>
</organism>
<dbReference type="EC" id="3.4.16.-" evidence="2"/>
<gene>
    <name evidence="4" type="ORF">DYB32_006748</name>
</gene>
<dbReference type="PANTHER" id="PTHR11802">
    <property type="entry name" value="SERINE PROTEASE FAMILY S10 SERINE CARBOXYPEPTIDASE"/>
    <property type="match status" value="1"/>
</dbReference>
<comment type="caution">
    <text evidence="4">The sequence shown here is derived from an EMBL/GenBank/DDBJ whole genome shotgun (WGS) entry which is preliminary data.</text>
</comment>
<dbReference type="PANTHER" id="PTHR11802:SF201">
    <property type="entry name" value="CARBOXYPEPTIDASE"/>
    <property type="match status" value="1"/>
</dbReference>
<dbReference type="VEuPathDB" id="FungiDB:H310_13608"/>
<accession>A0A3R6Y5S6</accession>
<dbReference type="InterPro" id="IPR001563">
    <property type="entry name" value="Peptidase_S10"/>
</dbReference>
<dbReference type="InterPro" id="IPR018202">
    <property type="entry name" value="Ser_caboxypep_ser_AS"/>
</dbReference>
<dbReference type="InterPro" id="IPR029058">
    <property type="entry name" value="AB_hydrolase_fold"/>
</dbReference>
<dbReference type="PRINTS" id="PR00724">
    <property type="entry name" value="CRBOXYPTASEC"/>
</dbReference>
<keyword evidence="2" id="KW-0378">Hydrolase</keyword>
<dbReference type="GO" id="GO:0004185">
    <property type="term" value="F:serine-type carboxypeptidase activity"/>
    <property type="evidence" value="ECO:0007669"/>
    <property type="project" value="UniProtKB-UniRule"/>
</dbReference>
<dbReference type="Pfam" id="PF00450">
    <property type="entry name" value="Peptidase_S10"/>
    <property type="match status" value="1"/>
</dbReference>
<feature type="signal peptide" evidence="2">
    <location>
        <begin position="1"/>
        <end position="21"/>
    </location>
</feature>
<proteinExistence type="inferred from homology"/>
<evidence type="ECO:0000256" key="1">
    <source>
        <dbReference type="ARBA" id="ARBA00009431"/>
    </source>
</evidence>
<evidence type="ECO:0000256" key="2">
    <source>
        <dbReference type="RuleBase" id="RU361156"/>
    </source>
</evidence>
<reference evidence="4 5" key="1">
    <citation type="submission" date="2018-08" db="EMBL/GenBank/DDBJ databases">
        <title>Aphanomyces genome sequencing and annotation.</title>
        <authorList>
            <person name="Minardi D."/>
            <person name="Oidtmann B."/>
            <person name="Van Der Giezen M."/>
            <person name="Studholme D.J."/>
        </authorList>
    </citation>
    <scope>NUCLEOTIDE SEQUENCE [LARGE SCALE GENOMIC DNA]</scope>
    <source>
        <strain evidence="4 5">NJM0002</strain>
    </source>
</reference>
<dbReference type="Proteomes" id="UP000285060">
    <property type="component" value="Unassembled WGS sequence"/>
</dbReference>
<comment type="similarity">
    <text evidence="1 2">Belongs to the peptidase S10 family.</text>
</comment>
<keyword evidence="5" id="KW-1185">Reference proteome</keyword>
<evidence type="ECO:0000256" key="3">
    <source>
        <dbReference type="SAM" id="Phobius"/>
    </source>
</evidence>
<keyword evidence="3" id="KW-0812">Transmembrane</keyword>
<keyword evidence="3" id="KW-0472">Membrane</keyword>
<keyword evidence="2" id="KW-0645">Protease</keyword>
<evidence type="ECO:0000313" key="4">
    <source>
        <dbReference type="EMBL" id="RHY27471.1"/>
    </source>
</evidence>